<keyword evidence="4" id="KW-1185">Reference proteome</keyword>
<protein>
    <recommendedName>
        <fullName evidence="2">Pherophorin domain-containing protein</fullName>
    </recommendedName>
</protein>
<proteinExistence type="predicted"/>
<sequence length="404" mass="41529">MSQRLVAGGGTLYASFPFCKCPATSSLYRLDPLVASASSGSYCFRLRVQAPAGCSGGCCQADLRKIEFNVNAACASRATRVSASVNGRPTQVGPAFDRPKQGPAGAAVLRLTQLGLGPADDGAELCIRLKAGSSRNKAPGCTLLQALCVPPPGMPAGVCSAALFDSSGGCCAKSNVGGNSSTSPTPSPSPKPSPTPSPTPSPSPSPTPSPPPRASPPPTPSPPPPPTPPPPPARYCTSCVSLNFSVAADLRPPWLTDQDLSHAMQLYGSPAFCRRFMDDVSSRLNSLMLSLRIFPFDPHGYNPANGVSGCSPVIRVCSRFSASAANSVQDATTMGRIAADLAAREWLPAITGSTGGGAASGEGGLADSCDPLFRAYRVTIYDWADDCYRFNVSVTCPPGPPPAP</sequence>
<evidence type="ECO:0000313" key="4">
    <source>
        <dbReference type="Proteomes" id="UP000650467"/>
    </source>
</evidence>
<evidence type="ECO:0000259" key="2">
    <source>
        <dbReference type="Pfam" id="PF12499"/>
    </source>
</evidence>
<dbReference type="PANTHER" id="PTHR48148:SF2">
    <property type="entry name" value="PA14 DOMAIN-CONTAINING PROTEIN"/>
    <property type="match status" value="1"/>
</dbReference>
<dbReference type="AlphaFoldDB" id="A0A835W7X4"/>
<feature type="domain" description="Pherophorin" evidence="2">
    <location>
        <begin position="16"/>
        <end position="171"/>
    </location>
</feature>
<dbReference type="OrthoDB" id="10392677at2759"/>
<dbReference type="EMBL" id="JAEHOC010000006">
    <property type="protein sequence ID" value="KAG2440743.1"/>
    <property type="molecule type" value="Genomic_DNA"/>
</dbReference>
<reference evidence="3" key="1">
    <citation type="journal article" date="2020" name="bioRxiv">
        <title>Comparative genomics of Chlamydomonas.</title>
        <authorList>
            <person name="Craig R.J."/>
            <person name="Hasan A.R."/>
            <person name="Ness R.W."/>
            <person name="Keightley P.D."/>
        </authorList>
    </citation>
    <scope>NUCLEOTIDE SEQUENCE</scope>
    <source>
        <strain evidence="3">SAG 7.73</strain>
    </source>
</reference>
<dbReference type="InterPro" id="IPR024616">
    <property type="entry name" value="Pherophorin"/>
</dbReference>
<dbReference type="Proteomes" id="UP000650467">
    <property type="component" value="Unassembled WGS sequence"/>
</dbReference>
<evidence type="ECO:0000313" key="3">
    <source>
        <dbReference type="EMBL" id="KAG2440743.1"/>
    </source>
</evidence>
<name>A0A835W7X4_CHLIN</name>
<dbReference type="PANTHER" id="PTHR48148">
    <property type="entry name" value="KERATINOCYTE PROLINE-RICH PROTEIN"/>
    <property type="match status" value="1"/>
</dbReference>
<organism evidence="3 4">
    <name type="scientific">Chlamydomonas incerta</name>
    <dbReference type="NCBI Taxonomy" id="51695"/>
    <lineage>
        <taxon>Eukaryota</taxon>
        <taxon>Viridiplantae</taxon>
        <taxon>Chlorophyta</taxon>
        <taxon>core chlorophytes</taxon>
        <taxon>Chlorophyceae</taxon>
        <taxon>CS clade</taxon>
        <taxon>Chlamydomonadales</taxon>
        <taxon>Chlamydomonadaceae</taxon>
        <taxon>Chlamydomonas</taxon>
    </lineage>
</organism>
<accession>A0A835W7X4</accession>
<evidence type="ECO:0000256" key="1">
    <source>
        <dbReference type="SAM" id="MobiDB-lite"/>
    </source>
</evidence>
<feature type="region of interest" description="Disordered" evidence="1">
    <location>
        <begin position="175"/>
        <end position="230"/>
    </location>
</feature>
<comment type="caution">
    <text evidence="3">The sequence shown here is derived from an EMBL/GenBank/DDBJ whole genome shotgun (WGS) entry which is preliminary data.</text>
</comment>
<dbReference type="Pfam" id="PF12499">
    <property type="entry name" value="DUF3707"/>
    <property type="match status" value="1"/>
</dbReference>
<feature type="compositionally biased region" description="Pro residues" evidence="1">
    <location>
        <begin position="185"/>
        <end position="230"/>
    </location>
</feature>
<gene>
    <name evidence="3" type="ORF">HXX76_003600</name>
</gene>